<dbReference type="EMBL" id="LASV01000192">
    <property type="protein sequence ID" value="KKA21259.1"/>
    <property type="molecule type" value="Genomic_DNA"/>
</dbReference>
<protein>
    <recommendedName>
        <fullName evidence="10">1,3-beta-glucanosyltransferase</fullName>
        <ecNumber evidence="10">2.4.1.-</ecNumber>
    </recommendedName>
</protein>
<dbReference type="EC" id="2.4.1.-" evidence="10"/>
<feature type="domain" description="X8" evidence="13">
    <location>
        <begin position="377"/>
        <end position="469"/>
    </location>
</feature>
<name>A0A0F4YSP7_RASE3</name>
<keyword evidence="4 10" id="KW-0732">Signal</keyword>
<dbReference type="GO" id="GO:0031505">
    <property type="term" value="P:fungal-type cell wall organization"/>
    <property type="evidence" value="ECO:0007669"/>
    <property type="project" value="TreeGrafter"/>
</dbReference>
<feature type="transmembrane region" description="Helical" evidence="12">
    <location>
        <begin position="519"/>
        <end position="539"/>
    </location>
</feature>
<comment type="function">
    <text evidence="9">Splits internally a 1,3-beta-glucan molecule and transfers the newly generated reducing end (the donor) to the non-reducing end of another 1,3-beta-glucan molecule (the acceptor) forming a 1,3-beta linkage, resulting in the elongation of 1,3-beta-glucan chains in the cell wall. Involved in cell wall morphogenesis.</text>
</comment>
<dbReference type="InterPro" id="IPR012946">
    <property type="entry name" value="X8"/>
</dbReference>
<keyword evidence="8 10" id="KW-0449">Lipoprotein</keyword>
<dbReference type="AlphaFoldDB" id="A0A0F4YSP7"/>
<sequence length="540" mass="57897">MKFSSVLLGVALSAGTALADVDPIVIKGSKFFYKTNGTEFFIRGVAYQQSYTGGSSTDNNNKYVDPLADPATCKRDIPYLQALRTNTIRTYAIDPKANHDECMQMLQDAGIYVISDLSSPAESINRDSPEWNVDLYNRYTSVIDALAKYPNVIGFFAGNEVSNNHTNTDASAFVKAAVRDMKKYIKAKNYRPMGVGYATNDDSEIRVNMANYFNCGPSEESIDFWGYNVYSWCGDSNYQKSGYEARTQEFSDYSVPVFFAEYGCNEVQPRKFTEVAALFGEQMSKVWSGGIVYMYFQEENDYGLVSVSGNTVSKLPDYDFLSKQIASATPTGVNSAAYTPTNTAAQACPTIGSNWQASEKLPPSPNPDLCECMVKSLKCGVKDNVSDKDIGKLFGIVCGYDGICDGISGNATSGKYGAYSMCQARDRVSFAINRYYEQQVAKGNGDSACDFDGAAELKSSSSTSGTCGTLLNEAGVEGTGTVTSSPTSPGGSGAASTGSSSSSSAAARPMAVPGSVQVGMWQFGAYIITAVIAGVGMIVL</sequence>
<dbReference type="RefSeq" id="XP_013327871.1">
    <property type="nucleotide sequence ID" value="XM_013472417.1"/>
</dbReference>
<evidence type="ECO:0000256" key="9">
    <source>
        <dbReference type="ARBA" id="ARBA00025026"/>
    </source>
</evidence>
<dbReference type="GO" id="GO:0098552">
    <property type="term" value="C:side of membrane"/>
    <property type="evidence" value="ECO:0007669"/>
    <property type="project" value="UniProtKB-KW"/>
</dbReference>
<dbReference type="STRING" id="1408163.A0A0F4YSP7"/>
<dbReference type="GO" id="GO:0071970">
    <property type="term" value="P:fungal-type cell wall (1-&gt;3)-beta-D-glucan biosynthetic process"/>
    <property type="evidence" value="ECO:0007669"/>
    <property type="project" value="TreeGrafter"/>
</dbReference>
<dbReference type="PANTHER" id="PTHR31468:SF2">
    <property type="entry name" value="1,3-BETA-GLUCANOSYLTRANSFERASE GAS1"/>
    <property type="match status" value="1"/>
</dbReference>
<feature type="region of interest" description="Disordered" evidence="11">
    <location>
        <begin position="478"/>
        <end position="506"/>
    </location>
</feature>
<evidence type="ECO:0000256" key="10">
    <source>
        <dbReference type="RuleBase" id="RU361209"/>
    </source>
</evidence>
<dbReference type="GeneID" id="25317047"/>
<accession>A0A0F4YSP7</accession>
<dbReference type="SUPFAM" id="SSF51445">
    <property type="entry name" value="(Trans)glycosidases"/>
    <property type="match status" value="1"/>
</dbReference>
<proteinExistence type="inferred from homology"/>
<dbReference type="Pfam" id="PF03198">
    <property type="entry name" value="Glyco_hydro_72"/>
    <property type="match status" value="1"/>
</dbReference>
<dbReference type="InterPro" id="IPR004886">
    <property type="entry name" value="Glucanosyltransferase"/>
</dbReference>
<comment type="similarity">
    <text evidence="2 10">Belongs to the glycosyl hydrolase 72 family.</text>
</comment>
<evidence type="ECO:0000259" key="13">
    <source>
        <dbReference type="SMART" id="SM00768"/>
    </source>
</evidence>
<dbReference type="GO" id="GO:0005886">
    <property type="term" value="C:plasma membrane"/>
    <property type="evidence" value="ECO:0007669"/>
    <property type="project" value="UniProtKB-SubCell"/>
</dbReference>
<evidence type="ECO:0000256" key="8">
    <source>
        <dbReference type="ARBA" id="ARBA00023288"/>
    </source>
</evidence>
<evidence type="ECO:0000313" key="14">
    <source>
        <dbReference type="EMBL" id="KKA21259.1"/>
    </source>
</evidence>
<dbReference type="SMART" id="SM00768">
    <property type="entry name" value="X8"/>
    <property type="match status" value="1"/>
</dbReference>
<dbReference type="Proteomes" id="UP000053958">
    <property type="component" value="Unassembled WGS sequence"/>
</dbReference>
<feature type="signal peptide" evidence="10">
    <location>
        <begin position="1"/>
        <end position="19"/>
    </location>
</feature>
<evidence type="ECO:0000256" key="1">
    <source>
        <dbReference type="ARBA" id="ARBA00004609"/>
    </source>
</evidence>
<keyword evidence="12" id="KW-1133">Transmembrane helix</keyword>
<evidence type="ECO:0000256" key="2">
    <source>
        <dbReference type="ARBA" id="ARBA00007528"/>
    </source>
</evidence>
<gene>
    <name evidence="14" type="ORF">T310_4700</name>
</gene>
<dbReference type="OrthoDB" id="421038at2759"/>
<comment type="caution">
    <text evidence="14">The sequence shown here is derived from an EMBL/GenBank/DDBJ whole genome shotgun (WGS) entry which is preliminary data.</text>
</comment>
<dbReference type="Pfam" id="PF07983">
    <property type="entry name" value="X8"/>
    <property type="match status" value="1"/>
</dbReference>
<dbReference type="InterPro" id="IPR017853">
    <property type="entry name" value="GH"/>
</dbReference>
<keyword evidence="5 10" id="KW-0472">Membrane</keyword>
<evidence type="ECO:0000256" key="7">
    <source>
        <dbReference type="ARBA" id="ARBA00023180"/>
    </source>
</evidence>
<feature type="chain" id="PRO_5005117062" description="1,3-beta-glucanosyltransferase" evidence="10">
    <location>
        <begin position="20"/>
        <end position="540"/>
    </location>
</feature>
<evidence type="ECO:0000256" key="6">
    <source>
        <dbReference type="ARBA" id="ARBA00023157"/>
    </source>
</evidence>
<keyword evidence="15" id="KW-1185">Reference proteome</keyword>
<keyword evidence="6" id="KW-1015">Disulfide bond</keyword>
<dbReference type="GO" id="GO:0042124">
    <property type="term" value="F:1,3-beta-glucanosyltransferase activity"/>
    <property type="evidence" value="ECO:0007669"/>
    <property type="project" value="TreeGrafter"/>
</dbReference>
<evidence type="ECO:0000313" key="15">
    <source>
        <dbReference type="Proteomes" id="UP000053958"/>
    </source>
</evidence>
<dbReference type="FunFam" id="3.20.20.80:FF:000038">
    <property type="entry name" value="1,3-beta-glucanosyltransferase"/>
    <property type="match status" value="1"/>
</dbReference>
<keyword evidence="12" id="KW-0812">Transmembrane</keyword>
<dbReference type="PANTHER" id="PTHR31468">
    <property type="entry name" value="1,3-BETA-GLUCANOSYLTRANSFERASE GAS1"/>
    <property type="match status" value="1"/>
</dbReference>
<organism evidence="14 15">
    <name type="scientific">Rasamsonia emersonii (strain ATCC 16479 / CBS 393.64 / IMI 116815)</name>
    <dbReference type="NCBI Taxonomy" id="1408163"/>
    <lineage>
        <taxon>Eukaryota</taxon>
        <taxon>Fungi</taxon>
        <taxon>Dikarya</taxon>
        <taxon>Ascomycota</taxon>
        <taxon>Pezizomycotina</taxon>
        <taxon>Eurotiomycetes</taxon>
        <taxon>Eurotiomycetidae</taxon>
        <taxon>Eurotiales</taxon>
        <taxon>Trichocomaceae</taxon>
        <taxon>Rasamsonia</taxon>
    </lineage>
</organism>
<evidence type="ECO:0000256" key="3">
    <source>
        <dbReference type="ARBA" id="ARBA00022622"/>
    </source>
</evidence>
<comment type="subcellular location">
    <subcellularLocation>
        <location evidence="1 10">Cell membrane</location>
        <topology evidence="1 10">Lipid-anchor</topology>
        <topology evidence="1 10">GPI-anchor</topology>
    </subcellularLocation>
</comment>
<keyword evidence="7" id="KW-0325">Glycoprotein</keyword>
<evidence type="ECO:0000256" key="12">
    <source>
        <dbReference type="SAM" id="Phobius"/>
    </source>
</evidence>
<keyword evidence="3 10" id="KW-0336">GPI-anchor</keyword>
<dbReference type="Gene3D" id="1.20.58.1040">
    <property type="match status" value="1"/>
</dbReference>
<keyword evidence="10 14" id="KW-0808">Transferase</keyword>
<reference evidence="14 15" key="1">
    <citation type="submission" date="2015-04" db="EMBL/GenBank/DDBJ databases">
        <authorList>
            <person name="Heijne W.H."/>
            <person name="Fedorova N.D."/>
            <person name="Nierman W.C."/>
            <person name="Vollebregt A.W."/>
            <person name="Zhao Z."/>
            <person name="Wu L."/>
            <person name="Kumar M."/>
            <person name="Stam H."/>
            <person name="van den Berg M.A."/>
            <person name="Pel H.J."/>
        </authorList>
    </citation>
    <scope>NUCLEOTIDE SEQUENCE [LARGE SCALE GENOMIC DNA]</scope>
    <source>
        <strain evidence="14 15">CBS 393.64</strain>
    </source>
</reference>
<evidence type="ECO:0000256" key="5">
    <source>
        <dbReference type="ARBA" id="ARBA00023136"/>
    </source>
</evidence>
<evidence type="ECO:0000256" key="4">
    <source>
        <dbReference type="ARBA" id="ARBA00022729"/>
    </source>
</evidence>
<dbReference type="Gene3D" id="3.20.20.80">
    <property type="entry name" value="Glycosidases"/>
    <property type="match status" value="1"/>
</dbReference>
<evidence type="ECO:0000256" key="11">
    <source>
        <dbReference type="SAM" id="MobiDB-lite"/>
    </source>
</evidence>